<dbReference type="eggNOG" id="arCOG13742">
    <property type="taxonomic scope" value="Archaea"/>
</dbReference>
<proteinExistence type="predicted"/>
<dbReference type="Proteomes" id="UP000006565">
    <property type="component" value="Chromosome"/>
</dbReference>
<organism evidence="1 2">
    <name type="scientific">Methanolacinia petrolearia (strain DSM 11571 / OCM 486 / SEBR 4847)</name>
    <name type="common">Methanoplanus petrolearius</name>
    <dbReference type="NCBI Taxonomy" id="679926"/>
    <lineage>
        <taxon>Archaea</taxon>
        <taxon>Methanobacteriati</taxon>
        <taxon>Methanobacteriota</taxon>
        <taxon>Stenosarchaea group</taxon>
        <taxon>Methanomicrobia</taxon>
        <taxon>Methanomicrobiales</taxon>
        <taxon>Methanomicrobiaceae</taxon>
        <taxon>Methanolacinia</taxon>
    </lineage>
</organism>
<dbReference type="EMBL" id="CP002117">
    <property type="protein sequence ID" value="ADN35245.1"/>
    <property type="molecule type" value="Genomic_DNA"/>
</dbReference>
<evidence type="ECO:0000313" key="1">
    <source>
        <dbReference type="EMBL" id="ADN35245.1"/>
    </source>
</evidence>
<dbReference type="KEGG" id="mpi:Mpet_0471"/>
<keyword evidence="2" id="KW-1185">Reference proteome</keyword>
<gene>
    <name evidence="1" type="ordered locus">Mpet_0471</name>
</gene>
<dbReference type="HOGENOM" id="CLU_985579_0_0_2"/>
<evidence type="ECO:0000313" key="2">
    <source>
        <dbReference type="Proteomes" id="UP000006565"/>
    </source>
</evidence>
<reference evidence="1 2" key="1">
    <citation type="journal article" date="2010" name="Stand. Genomic Sci.">
        <title>Complete genome sequence of Methanoplanus petrolearius type strain (SEBR 4847).</title>
        <authorList>
            <person name="Brambilla E."/>
            <person name="Djao O.D."/>
            <person name="Daligault H."/>
            <person name="Lapidus A."/>
            <person name="Lucas S."/>
            <person name="Hammon N."/>
            <person name="Nolan M."/>
            <person name="Tice H."/>
            <person name="Cheng J.F."/>
            <person name="Han C."/>
            <person name="Tapia R."/>
            <person name="Goodwin L."/>
            <person name="Pitluck S."/>
            <person name="Liolios K."/>
            <person name="Ivanova N."/>
            <person name="Mavromatis K."/>
            <person name="Mikhailova N."/>
            <person name="Pati A."/>
            <person name="Chen A."/>
            <person name="Palaniappan K."/>
            <person name="Land M."/>
            <person name="Hauser L."/>
            <person name="Chang Y.J."/>
            <person name="Jeffries C.D."/>
            <person name="Rohde M."/>
            <person name="Spring S."/>
            <person name="Sikorski J."/>
            <person name="Goker M."/>
            <person name="Woyke T."/>
            <person name="Bristow J."/>
            <person name="Eisen J.A."/>
            <person name="Markowitz V."/>
            <person name="Hugenholtz P."/>
            <person name="Kyrpides N.C."/>
            <person name="Klenk H.P."/>
        </authorList>
    </citation>
    <scope>NUCLEOTIDE SEQUENCE [LARGE SCALE GENOMIC DNA]</scope>
    <source>
        <strain evidence="2">DSM 11571 / OCM 486 / SEBR 4847</strain>
    </source>
</reference>
<accession>E1RH21</accession>
<dbReference type="AlphaFoldDB" id="E1RH21"/>
<name>E1RH21_METP4</name>
<sequence length="282" mass="32857">MELKYLPEIDRRLVLWRNTLQLFRKLNRPKFEGPFHKCNYNYQIEPFLRNNYEETDYNPDIVASNDNSWLIIELTNNSDKSKCDQILKYKDLEGRNLSIYGLKPHKTTPEILTSRIEYIDDKECCQIIVKEKLEVCKLNLLDYSALIDALTTSKGDDLSKLPAIPITLVPESKKLEIRRGISDIVMMLFKPGSEGLTSRQMVELSLERISEKTGEKQKKDLAKKIEIEMELLIGRFLKGYIKLDSGKYISTTDSVKSVQRREYIESRIEEWASSEQSNLSNF</sequence>
<dbReference type="STRING" id="679926.Mpet_0471"/>
<protein>
    <submittedName>
        <fullName evidence="1">Uncharacterized protein</fullName>
    </submittedName>
</protein>